<protein>
    <submittedName>
        <fullName evidence="7">Avh41</fullName>
    </submittedName>
</protein>
<dbReference type="InterPro" id="IPR031825">
    <property type="entry name" value="RXLR"/>
</dbReference>
<evidence type="ECO:0000256" key="1">
    <source>
        <dbReference type="ARBA" id="ARBA00004613"/>
    </source>
</evidence>
<evidence type="ECO:0000313" key="6">
    <source>
        <dbReference type="EMBL" id="AEK80548.1"/>
    </source>
</evidence>
<organism evidence="7">
    <name type="scientific">Phytophthora sojae</name>
    <name type="common">Soybean stem and root rot agent</name>
    <name type="synonym">Phytophthora megasperma f. sp. glycines</name>
    <dbReference type="NCBI Taxonomy" id="67593"/>
    <lineage>
        <taxon>Eukaryota</taxon>
        <taxon>Sar</taxon>
        <taxon>Stramenopiles</taxon>
        <taxon>Oomycota</taxon>
        <taxon>Peronosporomycetes</taxon>
        <taxon>Peronosporales</taxon>
        <taxon>Peronosporaceae</taxon>
        <taxon>Phytophthora</taxon>
    </lineage>
</organism>
<dbReference type="Pfam" id="PF16810">
    <property type="entry name" value="RXLR"/>
    <property type="match status" value="1"/>
</dbReference>
<evidence type="ECO:0000256" key="3">
    <source>
        <dbReference type="ARBA" id="ARBA00022525"/>
    </source>
</evidence>
<dbReference type="AlphaFoldDB" id="G1FR12"/>
<keyword evidence="3" id="KW-0964">Secreted</keyword>
<sequence>MRWYPALLVVAASLLASSDALSSAADLAEVSSTAAVASIVTETTARQFLRADKTDAEAKDGDADVDSEDRVVPESLKSLNTFKSIKKTFSRAGRTFSEHVSPVLPLKARLQVWAKNEKSVEFVRQELMLSTLDDLTEAARKLTTKFKFYDDFVTSQLPVWTKKQLTPTEVKEELGLLNLADNVLERHPNFKYYDEYLNSQALVWVKDEVTLNDALMRLGLNTLAEAERTKALNFKYYEEFVANQIRVWLRDDASVMEVMGKFHLNGLSAEAVLAHPNYGDYKYFVKRKLKEWAEDWTSYDDVSKRLGLEGLAGRTLEMHPNFLFFNKYKKKGEEYLLHGWLKQRRTTFDIWQMLKLSDYRDIKLRTSKPYKVYEKYVNLLDDYILKLTMENAEIPPNLVSKEASVRELQIKTQIWTKNLRPEDYVKNQLGLKNLEGDELKAAPNYEFYDYYLKGRVHIKKE</sequence>
<name>G1FR12_PHYSO</name>
<comment type="subcellular location">
    <subcellularLocation>
        <location evidence="1">Secreted</location>
    </subcellularLocation>
</comment>
<dbReference type="VEuPathDB" id="FungiDB:PHYSODRAFT_284376"/>
<dbReference type="EMBL" id="JN253737">
    <property type="protein sequence ID" value="AEK80550.1"/>
    <property type="molecule type" value="Genomic_DNA"/>
</dbReference>
<gene>
    <name evidence="7" type="primary">Avh</name>
</gene>
<comment type="similarity">
    <text evidence="2">Belongs to the RxLR effector family.</text>
</comment>
<evidence type="ECO:0000256" key="2">
    <source>
        <dbReference type="ARBA" id="ARBA00010400"/>
    </source>
</evidence>
<dbReference type="EMBL" id="JN253735">
    <property type="protein sequence ID" value="AEK80548.1"/>
    <property type="molecule type" value="Genomic_DNA"/>
</dbReference>
<evidence type="ECO:0000256" key="4">
    <source>
        <dbReference type="ARBA" id="ARBA00022729"/>
    </source>
</evidence>
<keyword evidence="4 5" id="KW-0732">Signal</keyword>
<evidence type="ECO:0000313" key="7">
    <source>
        <dbReference type="EMBL" id="AEK80550.1"/>
    </source>
</evidence>
<accession>G1FR12</accession>
<proteinExistence type="inferred from homology"/>
<feature type="chain" id="PRO_5007659719" evidence="5">
    <location>
        <begin position="21"/>
        <end position="461"/>
    </location>
</feature>
<evidence type="ECO:0000256" key="5">
    <source>
        <dbReference type="SAM" id="SignalP"/>
    </source>
</evidence>
<reference evidence="7" key="1">
    <citation type="journal article" date="2011" name="Plant Cell">
        <title>Transcriptional programming and functional interactions within the Phytophthora sojae RXLR effector repertoire.</title>
        <authorList>
            <person name="Wang Q."/>
            <person name="Han C."/>
            <person name="Ferreira A.O."/>
            <person name="Yu X."/>
            <person name="Ye W."/>
            <person name="Tripathy S."/>
            <person name="Kale S.D."/>
            <person name="Gu B."/>
            <person name="Sheng Y."/>
            <person name="Sui Y."/>
            <person name="Wang X."/>
            <person name="Zhang Z."/>
            <person name="Cheng B."/>
            <person name="Dong S."/>
            <person name="Shan W."/>
            <person name="Zheng X."/>
            <person name="Dou D."/>
            <person name="Tyler B.M."/>
            <person name="Wang Y."/>
        </authorList>
    </citation>
    <scope>NUCLEOTIDE SEQUENCE</scope>
    <source>
        <strain evidence="6">P7064</strain>
        <strain evidence="7">P7076</strain>
    </source>
</reference>
<feature type="signal peptide" evidence="5">
    <location>
        <begin position="1"/>
        <end position="20"/>
    </location>
</feature>